<keyword evidence="11" id="KW-1185">Reference proteome</keyword>
<dbReference type="KEGG" id="cphy:B5808_15200"/>
<dbReference type="GO" id="GO:0055085">
    <property type="term" value="P:transmembrane transport"/>
    <property type="evidence" value="ECO:0007669"/>
    <property type="project" value="TreeGrafter"/>
</dbReference>
<evidence type="ECO:0000256" key="8">
    <source>
        <dbReference type="SAM" id="MobiDB-lite"/>
    </source>
</evidence>
<comment type="subcellular location">
    <subcellularLocation>
        <location evidence="1">Cell membrane</location>
        <topology evidence="1">Multi-pass membrane protein</topology>
    </subcellularLocation>
</comment>
<evidence type="ECO:0000256" key="5">
    <source>
        <dbReference type="ARBA" id="ARBA00022692"/>
    </source>
</evidence>
<organism evidence="10 11">
    <name type="scientific">Cnuibacter physcomitrellae</name>
    <dbReference type="NCBI Taxonomy" id="1619308"/>
    <lineage>
        <taxon>Bacteria</taxon>
        <taxon>Bacillati</taxon>
        <taxon>Actinomycetota</taxon>
        <taxon>Actinomycetes</taxon>
        <taxon>Micrococcales</taxon>
        <taxon>Microbacteriaceae</taxon>
        <taxon>Cnuibacter</taxon>
    </lineage>
</organism>
<sequence>MSDSERPAPEAAAVPPPVGGTPVPDETTPASGGPTTSAAPAEVDLAPEATLRPHSTYEHPSLRRLWTGRLGVVATRSLQVLLVLAVVSVLVIGLVQVKLVVLPVLIAIVVAAAFAPVIGWLRRHGFSAMLATWTTLIAGVVIFGGVITLIVFAVRNEWDELSSSAVQGIDQVQGWLQSGSLPIDQQQLDSIRDTAVGFLTSSSFSSGALTGISVAADIVTGAVLAIVVLFYLLKDGDRIWRFLLRPFHGRNLDRGHRIGGVALKSLGGYVRGTALIAFVDAAGIGIGLLVLQVPLALPLAVIVFIGAFIPIVGATVAGILAALVALVANGPVAALIVVAVVIAVNQLEGNFLQPVVQGRSLKLHPLVILLALTAGTILGGILGAVLSVPIAAVAWSIVKAWNPPDEAAPAFAEPSLPEKAELQEAAAEKALKKARKRGRATPSRP</sequence>
<feature type="transmembrane region" description="Helical" evidence="9">
    <location>
        <begin position="299"/>
        <end position="323"/>
    </location>
</feature>
<dbReference type="EMBL" id="CP020715">
    <property type="protein sequence ID" value="ARJ06409.1"/>
    <property type="molecule type" value="Genomic_DNA"/>
</dbReference>
<keyword evidence="7 9" id="KW-0472">Membrane</keyword>
<dbReference type="Pfam" id="PF01594">
    <property type="entry name" value="AI-2E_transport"/>
    <property type="match status" value="1"/>
</dbReference>
<keyword evidence="3" id="KW-0813">Transport</keyword>
<feature type="compositionally biased region" description="Low complexity" evidence="8">
    <location>
        <begin position="20"/>
        <end position="29"/>
    </location>
</feature>
<proteinExistence type="inferred from homology"/>
<evidence type="ECO:0000256" key="3">
    <source>
        <dbReference type="ARBA" id="ARBA00022448"/>
    </source>
</evidence>
<feature type="transmembrane region" description="Helical" evidence="9">
    <location>
        <begin position="274"/>
        <end position="293"/>
    </location>
</feature>
<dbReference type="RefSeq" id="WP_085020547.1">
    <property type="nucleotide sequence ID" value="NZ_BMHD01000001.1"/>
</dbReference>
<keyword evidence="4" id="KW-1003">Cell membrane</keyword>
<dbReference type="PANTHER" id="PTHR21716:SF53">
    <property type="entry name" value="PERMEASE PERM-RELATED"/>
    <property type="match status" value="1"/>
</dbReference>
<dbReference type="Proteomes" id="UP000192775">
    <property type="component" value="Chromosome"/>
</dbReference>
<keyword evidence="6 9" id="KW-1133">Transmembrane helix</keyword>
<comment type="similarity">
    <text evidence="2">Belongs to the autoinducer-2 exporter (AI-2E) (TC 2.A.86) family.</text>
</comment>
<feature type="transmembrane region" description="Helical" evidence="9">
    <location>
        <begin position="133"/>
        <end position="154"/>
    </location>
</feature>
<dbReference type="AlphaFoldDB" id="A0A1X9LTB4"/>
<reference evidence="10 11" key="1">
    <citation type="submission" date="2017-04" db="EMBL/GenBank/DDBJ databases">
        <authorList>
            <person name="Afonso C.L."/>
            <person name="Miller P.J."/>
            <person name="Scott M.A."/>
            <person name="Spackman E."/>
            <person name="Goraichik I."/>
            <person name="Dimitrov K.M."/>
            <person name="Suarez D.L."/>
            <person name="Swayne D.E."/>
        </authorList>
    </citation>
    <scope>NUCLEOTIDE SEQUENCE [LARGE SCALE GENOMIC DNA]</scope>
    <source>
        <strain evidence="11">XA(T)</strain>
    </source>
</reference>
<accession>A0A1X9LTB4</accession>
<feature type="transmembrane region" description="Helical" evidence="9">
    <location>
        <begin position="73"/>
        <end position="94"/>
    </location>
</feature>
<dbReference type="PANTHER" id="PTHR21716">
    <property type="entry name" value="TRANSMEMBRANE PROTEIN"/>
    <property type="match status" value="1"/>
</dbReference>
<evidence type="ECO:0000313" key="11">
    <source>
        <dbReference type="Proteomes" id="UP000192775"/>
    </source>
</evidence>
<feature type="transmembrane region" description="Helical" evidence="9">
    <location>
        <begin position="367"/>
        <end position="395"/>
    </location>
</feature>
<evidence type="ECO:0000256" key="7">
    <source>
        <dbReference type="ARBA" id="ARBA00023136"/>
    </source>
</evidence>
<dbReference type="InterPro" id="IPR002549">
    <property type="entry name" value="AI-2E-like"/>
</dbReference>
<gene>
    <name evidence="10" type="ORF">B5808_15200</name>
</gene>
<keyword evidence="5 9" id="KW-0812">Transmembrane</keyword>
<evidence type="ECO:0000256" key="9">
    <source>
        <dbReference type="SAM" id="Phobius"/>
    </source>
</evidence>
<dbReference type="STRING" id="1619308.B5808_15200"/>
<name>A0A1X9LTB4_9MICO</name>
<evidence type="ECO:0000256" key="6">
    <source>
        <dbReference type="ARBA" id="ARBA00022989"/>
    </source>
</evidence>
<feature type="transmembrane region" description="Helical" evidence="9">
    <location>
        <begin position="100"/>
        <end position="121"/>
    </location>
</feature>
<evidence type="ECO:0000313" key="10">
    <source>
        <dbReference type="EMBL" id="ARJ06409.1"/>
    </source>
</evidence>
<feature type="transmembrane region" description="Helical" evidence="9">
    <location>
        <begin position="330"/>
        <end position="347"/>
    </location>
</feature>
<evidence type="ECO:0000256" key="1">
    <source>
        <dbReference type="ARBA" id="ARBA00004651"/>
    </source>
</evidence>
<protein>
    <submittedName>
        <fullName evidence="10">AI-2E family transporter</fullName>
    </submittedName>
</protein>
<dbReference type="GO" id="GO:0005886">
    <property type="term" value="C:plasma membrane"/>
    <property type="evidence" value="ECO:0007669"/>
    <property type="project" value="UniProtKB-SubCell"/>
</dbReference>
<feature type="transmembrane region" description="Helical" evidence="9">
    <location>
        <begin position="208"/>
        <end position="233"/>
    </location>
</feature>
<evidence type="ECO:0000256" key="4">
    <source>
        <dbReference type="ARBA" id="ARBA00022475"/>
    </source>
</evidence>
<feature type="region of interest" description="Disordered" evidence="8">
    <location>
        <begin position="1"/>
        <end position="39"/>
    </location>
</feature>
<evidence type="ECO:0000256" key="2">
    <source>
        <dbReference type="ARBA" id="ARBA00009773"/>
    </source>
</evidence>